<dbReference type="InterPro" id="IPR043595">
    <property type="entry name" value="FaeB/C/D"/>
</dbReference>
<dbReference type="SUPFAM" id="SSF53474">
    <property type="entry name" value="alpha/beta-Hydrolases"/>
    <property type="match status" value="1"/>
</dbReference>
<dbReference type="RefSeq" id="WP_215922830.1">
    <property type="nucleotide sequence ID" value="NZ_JAHKNI010000016.1"/>
</dbReference>
<evidence type="ECO:0000256" key="8">
    <source>
        <dbReference type="SAM" id="MobiDB-lite"/>
    </source>
</evidence>
<evidence type="ECO:0000313" key="9">
    <source>
        <dbReference type="EMBL" id="MBU3066755.1"/>
    </source>
</evidence>
<comment type="caution">
    <text evidence="9">The sequence shown here is derived from an EMBL/GenBank/DDBJ whole genome shotgun (WGS) entry which is preliminary data.</text>
</comment>
<keyword evidence="6" id="KW-0119">Carbohydrate metabolism</keyword>
<sequence length="294" mass="30923">MAEDLKTGELTVDGRARTFSVRPPRHSGAPLIVALHGNMSEMPQRPPVAGPLMDSWMRFSEFADAYGVAVVYPDGHEGCWADGRGVTVADADGVDDIAFLRALIDWCAAQYGTEREQTVAAGISNGAFMAHLAGHELSELVPVVAAVAGGLPVALRGHEPTHAVSALLINGTADEAVPITGGFSRHRGPDGELRGQTLGLAETAAHWRDIDRCAGEGTTITTEGSSRHTVEGGVGGARVADWTVFGGGHTWPGKPTPPEWEDGPNTHTSTDFDAAQEILRFAQPLLSPAAARKL</sequence>
<evidence type="ECO:0008006" key="11">
    <source>
        <dbReference type="Google" id="ProtNLM"/>
    </source>
</evidence>
<reference evidence="9 10" key="1">
    <citation type="submission" date="2021-06" db="EMBL/GenBank/DDBJ databases">
        <title>Actinomycetes sequencing.</title>
        <authorList>
            <person name="Shan Q."/>
        </authorList>
    </citation>
    <scope>NUCLEOTIDE SEQUENCE [LARGE SCALE GENOMIC DNA]</scope>
    <source>
        <strain evidence="9 10">NEAU-G5</strain>
    </source>
</reference>
<keyword evidence="3" id="KW-0858">Xylan degradation</keyword>
<gene>
    <name evidence="9" type="ORF">KO481_35215</name>
</gene>
<dbReference type="InterPro" id="IPR029058">
    <property type="entry name" value="AB_hydrolase_fold"/>
</dbReference>
<evidence type="ECO:0000256" key="4">
    <source>
        <dbReference type="ARBA" id="ARBA00022729"/>
    </source>
</evidence>
<dbReference type="EMBL" id="JAHKNI010000016">
    <property type="protein sequence ID" value="MBU3066755.1"/>
    <property type="molecule type" value="Genomic_DNA"/>
</dbReference>
<proteinExistence type="predicted"/>
<organism evidence="9 10">
    <name type="scientific">Nocardia albiluteola</name>
    <dbReference type="NCBI Taxonomy" id="2842303"/>
    <lineage>
        <taxon>Bacteria</taxon>
        <taxon>Bacillati</taxon>
        <taxon>Actinomycetota</taxon>
        <taxon>Actinomycetes</taxon>
        <taxon>Mycobacteriales</taxon>
        <taxon>Nocardiaceae</taxon>
        <taxon>Nocardia</taxon>
    </lineage>
</organism>
<keyword evidence="10" id="KW-1185">Reference proteome</keyword>
<accession>A0ABS6B8X9</accession>
<dbReference type="Gene3D" id="3.40.50.1820">
    <property type="entry name" value="alpha/beta hydrolase"/>
    <property type="match status" value="1"/>
</dbReference>
<evidence type="ECO:0000256" key="7">
    <source>
        <dbReference type="ARBA" id="ARBA00023326"/>
    </source>
</evidence>
<dbReference type="Proteomes" id="UP000733379">
    <property type="component" value="Unassembled WGS sequence"/>
</dbReference>
<evidence type="ECO:0000256" key="3">
    <source>
        <dbReference type="ARBA" id="ARBA00022651"/>
    </source>
</evidence>
<name>A0ABS6B8X9_9NOCA</name>
<protein>
    <recommendedName>
        <fullName evidence="11">Esterase</fullName>
    </recommendedName>
</protein>
<evidence type="ECO:0000256" key="1">
    <source>
        <dbReference type="ARBA" id="ARBA00004613"/>
    </source>
</evidence>
<keyword evidence="4" id="KW-0732">Signal</keyword>
<evidence type="ECO:0000313" key="10">
    <source>
        <dbReference type="Proteomes" id="UP000733379"/>
    </source>
</evidence>
<dbReference type="PANTHER" id="PTHR38050">
    <property type="match status" value="1"/>
</dbReference>
<evidence type="ECO:0000256" key="2">
    <source>
        <dbReference type="ARBA" id="ARBA00022525"/>
    </source>
</evidence>
<feature type="region of interest" description="Disordered" evidence="8">
    <location>
        <begin position="251"/>
        <end position="270"/>
    </location>
</feature>
<keyword evidence="2" id="KW-0964">Secreted</keyword>
<evidence type="ECO:0000256" key="5">
    <source>
        <dbReference type="ARBA" id="ARBA00022801"/>
    </source>
</evidence>
<comment type="subcellular location">
    <subcellularLocation>
        <location evidence="1">Secreted</location>
    </subcellularLocation>
</comment>
<evidence type="ECO:0000256" key="6">
    <source>
        <dbReference type="ARBA" id="ARBA00023277"/>
    </source>
</evidence>
<keyword evidence="7" id="KW-0624">Polysaccharide degradation</keyword>
<dbReference type="PANTHER" id="PTHR38050:SF2">
    <property type="entry name" value="FERULOYL ESTERASE C-RELATED"/>
    <property type="match status" value="1"/>
</dbReference>
<keyword evidence="5" id="KW-0378">Hydrolase</keyword>